<dbReference type="Pfam" id="PF12796">
    <property type="entry name" value="Ank_2"/>
    <property type="match status" value="1"/>
</dbReference>
<dbReference type="EMBL" id="CAICTM010000055">
    <property type="protein sequence ID" value="CAB9499215.1"/>
    <property type="molecule type" value="Genomic_DNA"/>
</dbReference>
<evidence type="ECO:0000256" key="3">
    <source>
        <dbReference type="SAM" id="MobiDB-lite"/>
    </source>
</evidence>
<dbReference type="Proteomes" id="UP001153069">
    <property type="component" value="Unassembled WGS sequence"/>
</dbReference>
<gene>
    <name evidence="4" type="ORF">SEMRO_56_G032710.1</name>
</gene>
<evidence type="ECO:0000313" key="4">
    <source>
        <dbReference type="EMBL" id="CAB9499215.1"/>
    </source>
</evidence>
<feature type="compositionally biased region" description="Low complexity" evidence="3">
    <location>
        <begin position="59"/>
        <end position="70"/>
    </location>
</feature>
<proteinExistence type="predicted"/>
<dbReference type="InterPro" id="IPR036770">
    <property type="entry name" value="Ankyrin_rpt-contain_sf"/>
</dbReference>
<evidence type="ECO:0000256" key="1">
    <source>
        <dbReference type="ARBA" id="ARBA00022737"/>
    </source>
</evidence>
<dbReference type="InterPro" id="IPR002110">
    <property type="entry name" value="Ankyrin_rpt"/>
</dbReference>
<evidence type="ECO:0000313" key="5">
    <source>
        <dbReference type="Proteomes" id="UP001153069"/>
    </source>
</evidence>
<dbReference type="OrthoDB" id="204260at2759"/>
<dbReference type="AlphaFoldDB" id="A0A9N8DCF0"/>
<accession>A0A9N8DCF0</accession>
<keyword evidence="5" id="KW-1185">Reference proteome</keyword>
<organism evidence="4 5">
    <name type="scientific">Seminavis robusta</name>
    <dbReference type="NCBI Taxonomy" id="568900"/>
    <lineage>
        <taxon>Eukaryota</taxon>
        <taxon>Sar</taxon>
        <taxon>Stramenopiles</taxon>
        <taxon>Ochrophyta</taxon>
        <taxon>Bacillariophyta</taxon>
        <taxon>Bacillariophyceae</taxon>
        <taxon>Bacillariophycidae</taxon>
        <taxon>Naviculales</taxon>
        <taxon>Naviculaceae</taxon>
        <taxon>Seminavis</taxon>
    </lineage>
</organism>
<feature type="compositionally biased region" description="Low complexity" evidence="3">
    <location>
        <begin position="26"/>
        <end position="35"/>
    </location>
</feature>
<reference evidence="4" key="1">
    <citation type="submission" date="2020-06" db="EMBL/GenBank/DDBJ databases">
        <authorList>
            <consortium name="Plant Systems Biology data submission"/>
        </authorList>
    </citation>
    <scope>NUCLEOTIDE SEQUENCE</scope>
    <source>
        <strain evidence="4">D6</strain>
    </source>
</reference>
<feature type="region of interest" description="Disordered" evidence="3">
    <location>
        <begin position="17"/>
        <end position="77"/>
    </location>
</feature>
<dbReference type="SUPFAM" id="SSF48403">
    <property type="entry name" value="Ankyrin repeat"/>
    <property type="match status" value="1"/>
</dbReference>
<sequence length="312" mass="35138">MSLASLTTAANTLKLLSQDATTDLTSSSSSSSSSSVRDKLYPTEAPSKGTDSPSCGPKELASASSEAVLVEQEEEEELSANPIEYLEQLFAKYGINLKNRRRKRPVMSLPADNDNDMFEQVDAYDMETARAVRAGDLDTLRQLYHDKGYSLSACNRFGESLLHMSCRRGHASMVRFMLVEAKVNPRVMDDFGRTAFHDVCWSSQPNLETMDVLLQVLPPIGLLMQDARGNSPLEYAPRKHWPVWLEYLQEREHIFVNWIREKRERVALTRQHKQQEIEKLRRAANHIKGIASPPLQSPAPPAHRVEMNSLAA</sequence>
<comment type="caution">
    <text evidence="4">The sequence shown here is derived from an EMBL/GenBank/DDBJ whole genome shotgun (WGS) entry which is preliminary data.</text>
</comment>
<feature type="region of interest" description="Disordered" evidence="3">
    <location>
        <begin position="290"/>
        <end position="312"/>
    </location>
</feature>
<protein>
    <submittedName>
        <fullName evidence="4">ANK</fullName>
    </submittedName>
</protein>
<keyword evidence="2" id="KW-0040">ANK repeat</keyword>
<dbReference type="Gene3D" id="1.25.40.20">
    <property type="entry name" value="Ankyrin repeat-containing domain"/>
    <property type="match status" value="1"/>
</dbReference>
<dbReference type="PANTHER" id="PTHR24126">
    <property type="entry name" value="ANKYRIN REPEAT, PH AND SEC7 DOMAIN CONTAINING PROTEIN SECG-RELATED"/>
    <property type="match status" value="1"/>
</dbReference>
<name>A0A9N8DCF0_9STRA</name>
<keyword evidence="1" id="KW-0677">Repeat</keyword>
<evidence type="ECO:0000256" key="2">
    <source>
        <dbReference type="ARBA" id="ARBA00023043"/>
    </source>
</evidence>